<dbReference type="InterPro" id="IPR039391">
    <property type="entry name" value="Phytocyanin-like"/>
</dbReference>
<feature type="signal peptide" evidence="5">
    <location>
        <begin position="1"/>
        <end position="22"/>
    </location>
</feature>
<dbReference type="InterPro" id="IPR008972">
    <property type="entry name" value="Cupredoxin"/>
</dbReference>
<accession>A0AAX6DW55</accession>
<dbReference type="PANTHER" id="PTHR33021">
    <property type="entry name" value="BLUE COPPER PROTEIN"/>
    <property type="match status" value="1"/>
</dbReference>
<dbReference type="FunFam" id="2.60.40.420:FF:000003">
    <property type="entry name" value="Blue copper"/>
    <property type="match status" value="1"/>
</dbReference>
<dbReference type="InterPro" id="IPR003245">
    <property type="entry name" value="Phytocyanin_dom"/>
</dbReference>
<evidence type="ECO:0000313" key="8">
    <source>
        <dbReference type="EMBL" id="KAJ6853490.1"/>
    </source>
</evidence>
<reference evidence="7" key="1">
    <citation type="journal article" date="2023" name="GigaByte">
        <title>Genome assembly of the bearded iris, Iris pallida Lam.</title>
        <authorList>
            <person name="Bruccoleri R.E."/>
            <person name="Oakeley E.J."/>
            <person name="Faust A.M.E."/>
            <person name="Altorfer M."/>
            <person name="Dessus-Babus S."/>
            <person name="Burckhardt D."/>
            <person name="Oertli M."/>
            <person name="Naumann U."/>
            <person name="Petersen F."/>
            <person name="Wong J."/>
        </authorList>
    </citation>
    <scope>NUCLEOTIDE SEQUENCE</scope>
    <source>
        <strain evidence="7">GSM-AAB239-AS_SAM_17_03QT</strain>
    </source>
</reference>
<evidence type="ECO:0000256" key="5">
    <source>
        <dbReference type="SAM" id="SignalP"/>
    </source>
</evidence>
<dbReference type="GO" id="GO:0046872">
    <property type="term" value="F:metal ion binding"/>
    <property type="evidence" value="ECO:0007669"/>
    <property type="project" value="UniProtKB-KW"/>
</dbReference>
<sequence>MGSMAGVTAFLLLILAVAPAYATDYMVGDTSGWTSGSDYTTWASDKTFKVGDSLLFSYSMLHSVSEVSKSDYDACSAANSLQTYSDGSTTINLTAPGTRYFICGTVGHCSSGMKLAVNVASGSGSTDSPPPSTGSGSTDSPPPSTGSGSTDAPPPSTGSGSTDAPPPSTGSDSTDSPPSAGSGSTDTPSTGSGSGSGSDDSPSAGSGSGDAPAAGSGNDSPSSTTPATTPGSSASNVPSTHSTTTPSGKTTPTTSVNAAAGSGFSAAGGVMAGLTTLVVGVVALMG</sequence>
<name>A0AAX6DW55_IRIPA</name>
<evidence type="ECO:0000259" key="6">
    <source>
        <dbReference type="PROSITE" id="PS51485"/>
    </source>
</evidence>
<proteinExistence type="predicted"/>
<dbReference type="PROSITE" id="PS51485">
    <property type="entry name" value="PHYTOCYANIN"/>
    <property type="match status" value="1"/>
</dbReference>
<evidence type="ECO:0000256" key="2">
    <source>
        <dbReference type="ARBA" id="ARBA00023180"/>
    </source>
</evidence>
<keyword evidence="1" id="KW-0479">Metal-binding</keyword>
<dbReference type="SUPFAM" id="SSF49503">
    <property type="entry name" value="Cupredoxins"/>
    <property type="match status" value="1"/>
</dbReference>
<evidence type="ECO:0000256" key="4">
    <source>
        <dbReference type="SAM" id="Phobius"/>
    </source>
</evidence>
<reference evidence="7" key="2">
    <citation type="submission" date="2023-04" db="EMBL/GenBank/DDBJ databases">
        <authorList>
            <person name="Bruccoleri R.E."/>
            <person name="Oakeley E.J."/>
            <person name="Faust A.-M."/>
            <person name="Dessus-Babus S."/>
            <person name="Altorfer M."/>
            <person name="Burckhardt D."/>
            <person name="Oertli M."/>
            <person name="Naumann U."/>
            <person name="Petersen F."/>
            <person name="Wong J."/>
        </authorList>
    </citation>
    <scope>NUCLEOTIDE SEQUENCE</scope>
    <source>
        <strain evidence="7">GSM-AAB239-AS_SAM_17_03QT</strain>
        <tissue evidence="7">Leaf</tissue>
    </source>
</reference>
<protein>
    <submittedName>
        <fullName evidence="7">Blue copper protein</fullName>
    </submittedName>
</protein>
<keyword evidence="2" id="KW-0325">Glycoprotein</keyword>
<dbReference type="EMBL" id="JANAVB010041523">
    <property type="protein sequence ID" value="KAJ6795988.1"/>
    <property type="molecule type" value="Genomic_DNA"/>
</dbReference>
<keyword evidence="9" id="KW-1185">Reference proteome</keyword>
<keyword evidence="4" id="KW-0472">Membrane</keyword>
<dbReference type="GO" id="GO:0009055">
    <property type="term" value="F:electron transfer activity"/>
    <property type="evidence" value="ECO:0007669"/>
    <property type="project" value="InterPro"/>
</dbReference>
<evidence type="ECO:0000256" key="3">
    <source>
        <dbReference type="SAM" id="MobiDB-lite"/>
    </source>
</evidence>
<evidence type="ECO:0000256" key="1">
    <source>
        <dbReference type="ARBA" id="ARBA00022723"/>
    </source>
</evidence>
<dbReference type="Proteomes" id="UP001140949">
    <property type="component" value="Unassembled WGS sequence"/>
</dbReference>
<dbReference type="AlphaFoldDB" id="A0AAX6DW55"/>
<dbReference type="EMBL" id="JANAVB010000599">
    <property type="protein sequence ID" value="KAJ6853490.1"/>
    <property type="molecule type" value="Genomic_DNA"/>
</dbReference>
<evidence type="ECO:0000313" key="9">
    <source>
        <dbReference type="Proteomes" id="UP001140949"/>
    </source>
</evidence>
<comment type="caution">
    <text evidence="7">The sequence shown here is derived from an EMBL/GenBank/DDBJ whole genome shotgun (WGS) entry which is preliminary data.</text>
</comment>
<feature type="transmembrane region" description="Helical" evidence="4">
    <location>
        <begin position="264"/>
        <end position="285"/>
    </location>
</feature>
<feature type="region of interest" description="Disordered" evidence="3">
    <location>
        <begin position="120"/>
        <end position="269"/>
    </location>
</feature>
<keyword evidence="4" id="KW-0812">Transmembrane</keyword>
<evidence type="ECO:0000313" key="7">
    <source>
        <dbReference type="EMBL" id="KAJ6795988.1"/>
    </source>
</evidence>
<dbReference type="GO" id="GO:0005886">
    <property type="term" value="C:plasma membrane"/>
    <property type="evidence" value="ECO:0007669"/>
    <property type="project" value="TreeGrafter"/>
</dbReference>
<feature type="domain" description="Phytocyanin" evidence="6">
    <location>
        <begin position="23"/>
        <end position="121"/>
    </location>
</feature>
<dbReference type="Pfam" id="PF02298">
    <property type="entry name" value="Cu_bind_like"/>
    <property type="match status" value="1"/>
</dbReference>
<keyword evidence="4" id="KW-1133">Transmembrane helix</keyword>
<organism evidence="7 9">
    <name type="scientific">Iris pallida</name>
    <name type="common">Sweet iris</name>
    <dbReference type="NCBI Taxonomy" id="29817"/>
    <lineage>
        <taxon>Eukaryota</taxon>
        <taxon>Viridiplantae</taxon>
        <taxon>Streptophyta</taxon>
        <taxon>Embryophyta</taxon>
        <taxon>Tracheophyta</taxon>
        <taxon>Spermatophyta</taxon>
        <taxon>Magnoliopsida</taxon>
        <taxon>Liliopsida</taxon>
        <taxon>Asparagales</taxon>
        <taxon>Iridaceae</taxon>
        <taxon>Iridoideae</taxon>
        <taxon>Irideae</taxon>
        <taxon>Iris</taxon>
    </lineage>
</organism>
<feature type="chain" id="PRO_5044718613" evidence="5">
    <location>
        <begin position="23"/>
        <end position="286"/>
    </location>
</feature>
<gene>
    <name evidence="7" type="ORF">M6B38_224135</name>
    <name evidence="8" type="ORF">M6B38_249720</name>
</gene>
<dbReference type="CDD" id="cd04216">
    <property type="entry name" value="Phytocyanin"/>
    <property type="match status" value="1"/>
</dbReference>
<dbReference type="PANTHER" id="PTHR33021:SF350">
    <property type="entry name" value="UCLACYANIN-2"/>
    <property type="match status" value="1"/>
</dbReference>
<keyword evidence="5" id="KW-0732">Signal</keyword>
<dbReference type="Gene3D" id="2.60.40.420">
    <property type="entry name" value="Cupredoxins - blue copper proteins"/>
    <property type="match status" value="1"/>
</dbReference>